<comment type="caution">
    <text evidence="2">The sequence shown here is derived from an EMBL/GenBank/DDBJ whole genome shotgun (WGS) entry which is preliminary data.</text>
</comment>
<feature type="region of interest" description="Disordered" evidence="1">
    <location>
        <begin position="477"/>
        <end position="513"/>
    </location>
</feature>
<dbReference type="GO" id="GO:0005634">
    <property type="term" value="C:nucleus"/>
    <property type="evidence" value="ECO:0007669"/>
    <property type="project" value="TreeGrafter"/>
</dbReference>
<sequence>MVSTLVVHTTTHGPDHSRDVGKPIYTFHDSSLSLPPSEQPPASIFKELMDAPTNLSDHHLKRLLTSNVQRLHTDVKGLWNSAPRSAHPAGTYERGVNYPRLFRLDSTYGLGVKELPGRQGLKPGPDFRLTTMATNTAPAKVFSDRQSSISMSNPVESVRQRASRDTSDTKLRDVPMAPASYQSYDDRISPADREVVTREVKPVRGWRVNAGLPHATSAPYLRKWPAEADRPIRVRSLSEAADNGRRAFRAMADWITIYLFALVEGGRLPQDGAIERLPLWKPMTAFQSTRQLIHRILVATAVPHSAVFLALWYIFRLPISPQTVVYSQDTARTRFRDSLKNGSAYLIEDYMMRVFTAGIMLADKWVNDQTFQLRTWHEITGIPRAVLRNLEVAAMGVLEYNLRVSENDWHMWLGHLTSWHSSLGKDPFMPIDASPLSHALITTSLKDVVRASTRSVVRGTPEPNFLQLQLSRMTDDGRCSATSSTASVNSTFSKSIPSHPPTQGLSSSHGRTTFTAPAHMKPWLVRPAVSSF</sequence>
<gene>
    <name evidence="2" type="ORF">DFH94DRAFT_234272</name>
</gene>
<dbReference type="GO" id="GO:0000307">
    <property type="term" value="C:cyclin-dependent protein kinase holoenzyme complex"/>
    <property type="evidence" value="ECO:0007669"/>
    <property type="project" value="TreeGrafter"/>
</dbReference>
<dbReference type="AlphaFoldDB" id="A0A9P5N246"/>
<dbReference type="GO" id="GO:0019901">
    <property type="term" value="F:protein kinase binding"/>
    <property type="evidence" value="ECO:0007669"/>
    <property type="project" value="InterPro"/>
</dbReference>
<feature type="compositionally biased region" description="Low complexity" evidence="1">
    <location>
        <begin position="480"/>
        <end position="495"/>
    </location>
</feature>
<feature type="compositionally biased region" description="Polar residues" evidence="1">
    <location>
        <begin position="501"/>
        <end position="513"/>
    </location>
</feature>
<accession>A0A9P5N246</accession>
<reference evidence="2" key="1">
    <citation type="submission" date="2019-10" db="EMBL/GenBank/DDBJ databases">
        <authorList>
            <consortium name="DOE Joint Genome Institute"/>
            <person name="Kuo A."/>
            <person name="Miyauchi S."/>
            <person name="Kiss E."/>
            <person name="Drula E."/>
            <person name="Kohler A."/>
            <person name="Sanchez-Garcia M."/>
            <person name="Andreopoulos B."/>
            <person name="Barry K.W."/>
            <person name="Bonito G."/>
            <person name="Buee M."/>
            <person name="Carver A."/>
            <person name="Chen C."/>
            <person name="Cichocki N."/>
            <person name="Clum A."/>
            <person name="Culley D."/>
            <person name="Crous P.W."/>
            <person name="Fauchery L."/>
            <person name="Girlanda M."/>
            <person name="Hayes R."/>
            <person name="Keri Z."/>
            <person name="LaButti K."/>
            <person name="Lipzen A."/>
            <person name="Lombard V."/>
            <person name="Magnuson J."/>
            <person name="Maillard F."/>
            <person name="Morin E."/>
            <person name="Murat C."/>
            <person name="Nolan M."/>
            <person name="Ohm R."/>
            <person name="Pangilinan J."/>
            <person name="Pereira M."/>
            <person name="Perotto S."/>
            <person name="Peter M."/>
            <person name="Riley R."/>
            <person name="Sitrit Y."/>
            <person name="Stielow B."/>
            <person name="Szollosi G."/>
            <person name="Zifcakova L."/>
            <person name="Stursova M."/>
            <person name="Spatafora J.W."/>
            <person name="Tedersoo L."/>
            <person name="Vaario L.-M."/>
            <person name="Yamada A."/>
            <person name="Yan M."/>
            <person name="Wang P."/>
            <person name="Xu J."/>
            <person name="Bruns T."/>
            <person name="Baldrian P."/>
            <person name="Vilgalys R."/>
            <person name="Henrissat B."/>
            <person name="Grigoriev I.V."/>
            <person name="Hibbett D."/>
            <person name="Nagy L.G."/>
            <person name="Martin F.M."/>
        </authorList>
    </citation>
    <scope>NUCLEOTIDE SEQUENCE</scope>
    <source>
        <strain evidence="2">Prilba</strain>
    </source>
</reference>
<dbReference type="GO" id="GO:0016538">
    <property type="term" value="F:cyclin-dependent protein serine/threonine kinase regulator activity"/>
    <property type="evidence" value="ECO:0007669"/>
    <property type="project" value="TreeGrafter"/>
</dbReference>
<feature type="compositionally biased region" description="Polar residues" evidence="1">
    <location>
        <begin position="144"/>
        <end position="155"/>
    </location>
</feature>
<dbReference type="Proteomes" id="UP000759537">
    <property type="component" value="Unassembled WGS sequence"/>
</dbReference>
<protein>
    <submittedName>
        <fullName evidence="2">Uncharacterized protein</fullName>
    </submittedName>
</protein>
<dbReference type="OrthoDB" id="286814at2759"/>
<evidence type="ECO:0000256" key="1">
    <source>
        <dbReference type="SAM" id="MobiDB-lite"/>
    </source>
</evidence>
<feature type="region of interest" description="Disordered" evidence="1">
    <location>
        <begin position="1"/>
        <end position="21"/>
    </location>
</feature>
<dbReference type="CDD" id="cd20557">
    <property type="entry name" value="CYCLIN_ScPCL1-like"/>
    <property type="match status" value="1"/>
</dbReference>
<dbReference type="PANTHER" id="PTHR15615">
    <property type="match status" value="1"/>
</dbReference>
<dbReference type="Gene3D" id="1.10.472.10">
    <property type="entry name" value="Cyclin-like"/>
    <property type="match status" value="1"/>
</dbReference>
<proteinExistence type="predicted"/>
<feature type="compositionally biased region" description="Basic and acidic residues" evidence="1">
    <location>
        <begin position="158"/>
        <end position="170"/>
    </location>
</feature>
<dbReference type="InterPro" id="IPR013922">
    <property type="entry name" value="Cyclin_PHO80-like"/>
</dbReference>
<feature type="compositionally biased region" description="Polar residues" evidence="1">
    <location>
        <begin position="1"/>
        <end position="12"/>
    </location>
</feature>
<reference evidence="2" key="2">
    <citation type="journal article" date="2020" name="Nat. Commun.">
        <title>Large-scale genome sequencing of mycorrhizal fungi provides insights into the early evolution of symbiotic traits.</title>
        <authorList>
            <person name="Miyauchi S."/>
            <person name="Kiss E."/>
            <person name="Kuo A."/>
            <person name="Drula E."/>
            <person name="Kohler A."/>
            <person name="Sanchez-Garcia M."/>
            <person name="Morin E."/>
            <person name="Andreopoulos B."/>
            <person name="Barry K.W."/>
            <person name="Bonito G."/>
            <person name="Buee M."/>
            <person name="Carver A."/>
            <person name="Chen C."/>
            <person name="Cichocki N."/>
            <person name="Clum A."/>
            <person name="Culley D."/>
            <person name="Crous P.W."/>
            <person name="Fauchery L."/>
            <person name="Girlanda M."/>
            <person name="Hayes R.D."/>
            <person name="Keri Z."/>
            <person name="LaButti K."/>
            <person name="Lipzen A."/>
            <person name="Lombard V."/>
            <person name="Magnuson J."/>
            <person name="Maillard F."/>
            <person name="Murat C."/>
            <person name="Nolan M."/>
            <person name="Ohm R.A."/>
            <person name="Pangilinan J."/>
            <person name="Pereira M.F."/>
            <person name="Perotto S."/>
            <person name="Peter M."/>
            <person name="Pfister S."/>
            <person name="Riley R."/>
            <person name="Sitrit Y."/>
            <person name="Stielow J.B."/>
            <person name="Szollosi G."/>
            <person name="Zifcakova L."/>
            <person name="Stursova M."/>
            <person name="Spatafora J.W."/>
            <person name="Tedersoo L."/>
            <person name="Vaario L.M."/>
            <person name="Yamada A."/>
            <person name="Yan M."/>
            <person name="Wang P."/>
            <person name="Xu J."/>
            <person name="Bruns T."/>
            <person name="Baldrian P."/>
            <person name="Vilgalys R."/>
            <person name="Dunand C."/>
            <person name="Henrissat B."/>
            <person name="Grigoriev I.V."/>
            <person name="Hibbett D."/>
            <person name="Nagy L.G."/>
            <person name="Martin F.M."/>
        </authorList>
    </citation>
    <scope>NUCLEOTIDE SEQUENCE</scope>
    <source>
        <strain evidence="2">Prilba</strain>
    </source>
</reference>
<dbReference type="PANTHER" id="PTHR15615:SF27">
    <property type="entry name" value="PHO85 CYCLIN CLG1"/>
    <property type="match status" value="1"/>
</dbReference>
<organism evidence="2 3">
    <name type="scientific">Russula ochroleuca</name>
    <dbReference type="NCBI Taxonomy" id="152965"/>
    <lineage>
        <taxon>Eukaryota</taxon>
        <taxon>Fungi</taxon>
        <taxon>Dikarya</taxon>
        <taxon>Basidiomycota</taxon>
        <taxon>Agaricomycotina</taxon>
        <taxon>Agaricomycetes</taxon>
        <taxon>Russulales</taxon>
        <taxon>Russulaceae</taxon>
        <taxon>Russula</taxon>
    </lineage>
</organism>
<keyword evidence="3" id="KW-1185">Reference proteome</keyword>
<name>A0A9P5N246_9AGAM</name>
<evidence type="ECO:0000313" key="3">
    <source>
        <dbReference type="Proteomes" id="UP000759537"/>
    </source>
</evidence>
<evidence type="ECO:0000313" key="2">
    <source>
        <dbReference type="EMBL" id="KAF8484476.1"/>
    </source>
</evidence>
<feature type="region of interest" description="Disordered" evidence="1">
    <location>
        <begin position="143"/>
        <end position="170"/>
    </location>
</feature>
<dbReference type="EMBL" id="WHVB01000003">
    <property type="protein sequence ID" value="KAF8484476.1"/>
    <property type="molecule type" value="Genomic_DNA"/>
</dbReference>